<dbReference type="Proteomes" id="UP000185924">
    <property type="component" value="Unassembled WGS sequence"/>
</dbReference>
<evidence type="ECO:0000256" key="5">
    <source>
        <dbReference type="ARBA" id="ARBA00022801"/>
    </source>
</evidence>
<proteinExistence type="inferred from homology"/>
<dbReference type="GO" id="GO:0016787">
    <property type="term" value="F:hydrolase activity"/>
    <property type="evidence" value="ECO:0007669"/>
    <property type="project" value="UniProtKB-KW"/>
</dbReference>
<dbReference type="PROSITE" id="PS51462">
    <property type="entry name" value="NUDIX"/>
    <property type="match status" value="1"/>
</dbReference>
<dbReference type="InterPro" id="IPR000086">
    <property type="entry name" value="NUDIX_hydrolase_dom"/>
</dbReference>
<keyword evidence="10" id="KW-1185">Reference proteome</keyword>
<evidence type="ECO:0000256" key="2">
    <source>
        <dbReference type="ARBA" id="ARBA00001946"/>
    </source>
</evidence>
<protein>
    <recommendedName>
        <fullName evidence="4">GDP-mannose pyrophosphatase</fullName>
    </recommendedName>
    <alternativeName>
        <fullName evidence="6">GDP-mannose hydrolase</fullName>
    </alternativeName>
    <alternativeName>
        <fullName evidence="7">GDPMK</fullName>
    </alternativeName>
</protein>
<dbReference type="PANTHER" id="PTHR11839:SF18">
    <property type="entry name" value="NUDIX HYDROLASE DOMAIN-CONTAINING PROTEIN"/>
    <property type="match status" value="1"/>
</dbReference>
<dbReference type="OrthoDB" id="9806150at2"/>
<evidence type="ECO:0000313" key="10">
    <source>
        <dbReference type="Proteomes" id="UP000185924"/>
    </source>
</evidence>
<dbReference type="GO" id="GO:0019693">
    <property type="term" value="P:ribose phosphate metabolic process"/>
    <property type="evidence" value="ECO:0007669"/>
    <property type="project" value="TreeGrafter"/>
</dbReference>
<keyword evidence="5" id="KW-0378">Hydrolase</keyword>
<evidence type="ECO:0000313" key="9">
    <source>
        <dbReference type="EMBL" id="SIQ50817.1"/>
    </source>
</evidence>
<dbReference type="CDD" id="cd24161">
    <property type="entry name" value="NUDIX_ADPRase_Ndx2"/>
    <property type="match status" value="1"/>
</dbReference>
<comment type="similarity">
    <text evidence="3">Belongs to the Nudix hydrolase family. NudK subfamily.</text>
</comment>
<evidence type="ECO:0000259" key="8">
    <source>
        <dbReference type="PROSITE" id="PS51462"/>
    </source>
</evidence>
<evidence type="ECO:0000256" key="6">
    <source>
        <dbReference type="ARBA" id="ARBA00032162"/>
    </source>
</evidence>
<comment type="cofactor">
    <cofactor evidence="2">
        <name>Mg(2+)</name>
        <dbReference type="ChEBI" id="CHEBI:18420"/>
    </cofactor>
</comment>
<accession>A0A1N6TC38</accession>
<name>A0A1N6TC38_9BACT</name>
<gene>
    <name evidence="9" type="ORF">SAMN05421545_0230</name>
</gene>
<evidence type="ECO:0000256" key="1">
    <source>
        <dbReference type="ARBA" id="ARBA00000847"/>
    </source>
</evidence>
<evidence type="ECO:0000256" key="7">
    <source>
        <dbReference type="ARBA" id="ARBA00032272"/>
    </source>
</evidence>
<dbReference type="STRING" id="1077936.SAMN05421545_0230"/>
<evidence type="ECO:0000256" key="4">
    <source>
        <dbReference type="ARBA" id="ARBA00016377"/>
    </source>
</evidence>
<sequence length="186" mass="21023">MKIDEQHNPWTTLSSRQVYQNPWIEVREDQVLNPNGGEGIYGVVSFKNKAIGIIPVDDEGYTYLVGQYRYALNEYSWEIPMGGGLIENDILESAKRELQEETGFTAEKWTNIARLHTSNSVTDEEGFVFLAQELKAGETAFEETEELHIRRVHFEEAVRMVMDNEITDAISVAGILKAAILLQQGG</sequence>
<dbReference type="PANTHER" id="PTHR11839">
    <property type="entry name" value="UDP/ADP-SUGAR PYROPHOSPHATASE"/>
    <property type="match status" value="1"/>
</dbReference>
<dbReference type="AlphaFoldDB" id="A0A1N6TC38"/>
<dbReference type="Gene3D" id="3.90.79.10">
    <property type="entry name" value="Nucleoside Triphosphate Pyrophosphohydrolase"/>
    <property type="match status" value="1"/>
</dbReference>
<dbReference type="GO" id="GO:0005829">
    <property type="term" value="C:cytosol"/>
    <property type="evidence" value="ECO:0007669"/>
    <property type="project" value="TreeGrafter"/>
</dbReference>
<reference evidence="10" key="1">
    <citation type="submission" date="2017-01" db="EMBL/GenBank/DDBJ databases">
        <authorList>
            <person name="Varghese N."/>
            <person name="Submissions S."/>
        </authorList>
    </citation>
    <scope>NUCLEOTIDE SEQUENCE [LARGE SCALE GENOMIC DNA]</scope>
    <source>
        <strain evidence="10">DM9</strain>
    </source>
</reference>
<dbReference type="SUPFAM" id="SSF55811">
    <property type="entry name" value="Nudix"/>
    <property type="match status" value="1"/>
</dbReference>
<evidence type="ECO:0000256" key="3">
    <source>
        <dbReference type="ARBA" id="ARBA00007275"/>
    </source>
</evidence>
<organism evidence="9 10">
    <name type="scientific">Pontibacter lucknowensis</name>
    <dbReference type="NCBI Taxonomy" id="1077936"/>
    <lineage>
        <taxon>Bacteria</taxon>
        <taxon>Pseudomonadati</taxon>
        <taxon>Bacteroidota</taxon>
        <taxon>Cytophagia</taxon>
        <taxon>Cytophagales</taxon>
        <taxon>Hymenobacteraceae</taxon>
        <taxon>Pontibacter</taxon>
    </lineage>
</organism>
<comment type="catalytic activity">
    <reaction evidence="1">
        <text>GDP-alpha-D-mannose + H2O = alpha-D-mannose 1-phosphate + GMP + 2 H(+)</text>
        <dbReference type="Rhea" id="RHEA:27978"/>
        <dbReference type="ChEBI" id="CHEBI:15377"/>
        <dbReference type="ChEBI" id="CHEBI:15378"/>
        <dbReference type="ChEBI" id="CHEBI:57527"/>
        <dbReference type="ChEBI" id="CHEBI:58115"/>
        <dbReference type="ChEBI" id="CHEBI:58409"/>
    </reaction>
</comment>
<dbReference type="RefSeq" id="WP_076420515.1">
    <property type="nucleotide sequence ID" value="NZ_FTNM01000001.1"/>
</dbReference>
<dbReference type="InterPro" id="IPR015797">
    <property type="entry name" value="NUDIX_hydrolase-like_dom_sf"/>
</dbReference>
<dbReference type="EMBL" id="FTNM01000001">
    <property type="protein sequence ID" value="SIQ50817.1"/>
    <property type="molecule type" value="Genomic_DNA"/>
</dbReference>
<dbReference type="GO" id="GO:0006753">
    <property type="term" value="P:nucleoside phosphate metabolic process"/>
    <property type="evidence" value="ECO:0007669"/>
    <property type="project" value="TreeGrafter"/>
</dbReference>
<feature type="domain" description="Nudix hydrolase" evidence="8">
    <location>
        <begin position="46"/>
        <end position="174"/>
    </location>
</feature>
<dbReference type="Pfam" id="PF00293">
    <property type="entry name" value="NUDIX"/>
    <property type="match status" value="1"/>
</dbReference>